<organism evidence="2 3">
    <name type="scientific">Bradyrhizobium jicamae</name>
    <dbReference type="NCBI Taxonomy" id="280332"/>
    <lineage>
        <taxon>Bacteria</taxon>
        <taxon>Pseudomonadati</taxon>
        <taxon>Pseudomonadota</taxon>
        <taxon>Alphaproteobacteria</taxon>
        <taxon>Hyphomicrobiales</taxon>
        <taxon>Nitrobacteraceae</taxon>
        <taxon>Bradyrhizobium</taxon>
    </lineage>
</organism>
<protein>
    <recommendedName>
        <fullName evidence="4">Transmembrane protein</fullName>
    </recommendedName>
</protein>
<evidence type="ECO:0000313" key="2">
    <source>
        <dbReference type="EMBL" id="KRQ94759.1"/>
    </source>
</evidence>
<evidence type="ECO:0000256" key="1">
    <source>
        <dbReference type="SAM" id="Phobius"/>
    </source>
</evidence>
<evidence type="ECO:0000313" key="3">
    <source>
        <dbReference type="Proteomes" id="UP000050863"/>
    </source>
</evidence>
<accession>A0A0R3KG03</accession>
<name>A0A0R3KG03_9BRAD</name>
<keyword evidence="1" id="KW-0472">Membrane</keyword>
<comment type="caution">
    <text evidence="2">The sequence shown here is derived from an EMBL/GenBank/DDBJ whole genome shotgun (WGS) entry which is preliminary data.</text>
</comment>
<proteinExistence type="predicted"/>
<feature type="transmembrane region" description="Helical" evidence="1">
    <location>
        <begin position="92"/>
        <end position="115"/>
    </location>
</feature>
<keyword evidence="3" id="KW-1185">Reference proteome</keyword>
<feature type="transmembrane region" description="Helical" evidence="1">
    <location>
        <begin position="58"/>
        <end position="80"/>
    </location>
</feature>
<keyword evidence="1" id="KW-0812">Transmembrane</keyword>
<dbReference type="EMBL" id="LLXZ01000215">
    <property type="protein sequence ID" value="KRQ94759.1"/>
    <property type="molecule type" value="Genomic_DNA"/>
</dbReference>
<reference evidence="2 3" key="1">
    <citation type="submission" date="2014-03" db="EMBL/GenBank/DDBJ databases">
        <title>Bradyrhizobium valentinum sp. nov., isolated from effective nodules of Lupinus mariae-josephae, a lupine endemic of basic-lime soils in Eastern Spain.</title>
        <authorList>
            <person name="Duran D."/>
            <person name="Rey L."/>
            <person name="Navarro A."/>
            <person name="Busquets A."/>
            <person name="Imperial J."/>
            <person name="Ruiz-Argueso T."/>
        </authorList>
    </citation>
    <scope>NUCLEOTIDE SEQUENCE [LARGE SCALE GENOMIC DNA]</scope>
    <source>
        <strain evidence="2 3">PAC68</strain>
    </source>
</reference>
<sequence length="130" mass="14696">MAVKMNDAVTWTERPRNVGLSDRPDQADISKPVRREPEFDGVDWSAAAPDWLSIFTGLFLPLLAVVLLVVSVDLALVWLFERWIDPSSSMSPLLLATIMFPPALMSVFCGFKLYLHFRDARTTTARSRKQ</sequence>
<dbReference type="AlphaFoldDB" id="A0A0R3KG03"/>
<evidence type="ECO:0008006" key="4">
    <source>
        <dbReference type="Google" id="ProtNLM"/>
    </source>
</evidence>
<gene>
    <name evidence="2" type="ORF">CQ12_04320</name>
</gene>
<dbReference type="Proteomes" id="UP000050863">
    <property type="component" value="Unassembled WGS sequence"/>
</dbReference>
<keyword evidence="1" id="KW-1133">Transmembrane helix</keyword>